<dbReference type="NCBIfam" id="TIGR00158">
    <property type="entry name" value="L9"/>
    <property type="match status" value="1"/>
</dbReference>
<reference evidence="10 11" key="1">
    <citation type="journal article" date="2011" name="J. Bacteriol.">
        <title>Genome sequence of the mercury-methylating and pleomorphic Desulfovibrio africanus Strain Walvis Bay.</title>
        <authorList>
            <person name="Brown S.D."/>
            <person name="Wall J.D."/>
            <person name="Kucken A.M."/>
            <person name="Gilmour C.C."/>
            <person name="Podar M."/>
            <person name="Brandt C.C."/>
            <person name="Teshima H."/>
            <person name="Detter J.C."/>
            <person name="Han C.S."/>
            <person name="Land M.L."/>
            <person name="Lucas S."/>
            <person name="Han J."/>
            <person name="Pennacchio L."/>
            <person name="Nolan M."/>
            <person name="Pitluck S."/>
            <person name="Woyke T."/>
            <person name="Goodwin L."/>
            <person name="Palumbo A.V."/>
            <person name="Elias D.A."/>
        </authorList>
    </citation>
    <scope>NUCLEOTIDE SEQUENCE [LARGE SCALE GENOMIC DNA]</scope>
    <source>
        <strain evidence="10 11">Walvis Bay</strain>
    </source>
</reference>
<dbReference type="Pfam" id="PF03948">
    <property type="entry name" value="Ribosomal_L9_C"/>
    <property type="match status" value="1"/>
</dbReference>
<dbReference type="Pfam" id="PF01281">
    <property type="entry name" value="Ribosomal_L9_N"/>
    <property type="match status" value="1"/>
</dbReference>
<dbReference type="GO" id="GO:1990904">
    <property type="term" value="C:ribonucleoprotein complex"/>
    <property type="evidence" value="ECO:0007669"/>
    <property type="project" value="UniProtKB-KW"/>
</dbReference>
<dbReference type="InterPro" id="IPR020594">
    <property type="entry name" value="Ribosomal_bL9_bac/chp"/>
</dbReference>
<gene>
    <name evidence="7" type="primary">rplI</name>
    <name evidence="10" type="ORF">Desaf_3208</name>
</gene>
<comment type="function">
    <text evidence="7">Binds to the 23S rRNA.</text>
</comment>
<organism evidence="10 11">
    <name type="scientific">Desulfocurvibacter africanus subsp. africanus str. Walvis Bay</name>
    <dbReference type="NCBI Taxonomy" id="690850"/>
    <lineage>
        <taxon>Bacteria</taxon>
        <taxon>Pseudomonadati</taxon>
        <taxon>Thermodesulfobacteriota</taxon>
        <taxon>Desulfovibrionia</taxon>
        <taxon>Desulfovibrionales</taxon>
        <taxon>Desulfovibrionaceae</taxon>
        <taxon>Desulfocurvibacter</taxon>
    </lineage>
</organism>
<dbReference type="GO" id="GO:0006412">
    <property type="term" value="P:translation"/>
    <property type="evidence" value="ECO:0007669"/>
    <property type="project" value="UniProtKB-UniRule"/>
</dbReference>
<accession>F3Z3G1</accession>
<evidence type="ECO:0000313" key="10">
    <source>
        <dbReference type="EMBL" id="EGJ51501.1"/>
    </source>
</evidence>
<dbReference type="HAMAP" id="MF_00503">
    <property type="entry name" value="Ribosomal_bL9"/>
    <property type="match status" value="1"/>
</dbReference>
<dbReference type="GO" id="GO:0005840">
    <property type="term" value="C:ribosome"/>
    <property type="evidence" value="ECO:0007669"/>
    <property type="project" value="UniProtKB-KW"/>
</dbReference>
<evidence type="ECO:0000259" key="9">
    <source>
        <dbReference type="PROSITE" id="PS00651"/>
    </source>
</evidence>
<dbReference type="InterPro" id="IPR009027">
    <property type="entry name" value="Ribosomal_bL9/RNase_H1_N"/>
</dbReference>
<dbReference type="GO" id="GO:0019843">
    <property type="term" value="F:rRNA binding"/>
    <property type="evidence" value="ECO:0007669"/>
    <property type="project" value="UniProtKB-UniRule"/>
</dbReference>
<keyword evidence="2 7" id="KW-0699">rRNA-binding</keyword>
<name>F3Z3G1_DESAF</name>
<comment type="similarity">
    <text evidence="1 7">Belongs to the bacterial ribosomal protein bL9 family.</text>
</comment>
<feature type="domain" description="Ribosomal protein L9" evidence="9">
    <location>
        <begin position="15"/>
        <end position="42"/>
    </location>
</feature>
<keyword evidence="3 7" id="KW-0694">RNA-binding</keyword>
<feature type="region of interest" description="Disordered" evidence="8">
    <location>
        <begin position="153"/>
        <end position="174"/>
    </location>
</feature>
<dbReference type="PROSITE" id="PS00651">
    <property type="entry name" value="RIBOSOMAL_L9"/>
    <property type="match status" value="1"/>
</dbReference>
<keyword evidence="5 7" id="KW-0687">Ribonucleoprotein</keyword>
<proteinExistence type="inferred from homology"/>
<dbReference type="Proteomes" id="UP000007844">
    <property type="component" value="Chromosome"/>
</dbReference>
<keyword evidence="11" id="KW-1185">Reference proteome</keyword>
<dbReference type="HOGENOM" id="CLU_078938_4_1_7"/>
<protein>
    <recommendedName>
        <fullName evidence="6 7">Large ribosomal subunit protein bL9</fullName>
    </recommendedName>
</protein>
<dbReference type="PANTHER" id="PTHR21368">
    <property type="entry name" value="50S RIBOSOMAL PROTEIN L9"/>
    <property type="match status" value="1"/>
</dbReference>
<dbReference type="KEGG" id="daf:Desaf_3208"/>
<evidence type="ECO:0000256" key="7">
    <source>
        <dbReference type="HAMAP-Rule" id="MF_00503"/>
    </source>
</evidence>
<evidence type="ECO:0000256" key="4">
    <source>
        <dbReference type="ARBA" id="ARBA00022980"/>
    </source>
</evidence>
<evidence type="ECO:0000256" key="2">
    <source>
        <dbReference type="ARBA" id="ARBA00022730"/>
    </source>
</evidence>
<evidence type="ECO:0000256" key="1">
    <source>
        <dbReference type="ARBA" id="ARBA00010605"/>
    </source>
</evidence>
<dbReference type="InterPro" id="IPR000244">
    <property type="entry name" value="Ribosomal_bL9"/>
</dbReference>
<dbReference type="RefSeq" id="WP_014261133.1">
    <property type="nucleotide sequence ID" value="NC_016629.1"/>
</dbReference>
<dbReference type="EMBL" id="CP003221">
    <property type="protein sequence ID" value="EGJ51501.1"/>
    <property type="molecule type" value="Genomic_DNA"/>
</dbReference>
<evidence type="ECO:0000256" key="8">
    <source>
        <dbReference type="SAM" id="MobiDB-lite"/>
    </source>
</evidence>
<dbReference type="InterPro" id="IPR020070">
    <property type="entry name" value="Ribosomal_bL9_N"/>
</dbReference>
<sequence length="174" mass="18455">MPMKIILRADVDNLGVLGDEVAVKPGYARNYLIPQGLAMPATGSNRKQFELESKKLQAKADTARGGAEALAAQINNAKVVIEVRVGEGDKLYGSVTAGNIADALAAKGIELDKRKIQLDQPIRSTGAYTIDVRLHPQVRAELNVSVVRLGHTEEAQAEATPAAESETQAQGAAE</sequence>
<evidence type="ECO:0000256" key="5">
    <source>
        <dbReference type="ARBA" id="ARBA00023274"/>
    </source>
</evidence>
<keyword evidence="4 7" id="KW-0689">Ribosomal protein</keyword>
<dbReference type="InterPro" id="IPR020069">
    <property type="entry name" value="Ribosomal_bL9_C"/>
</dbReference>
<feature type="compositionally biased region" description="Low complexity" evidence="8">
    <location>
        <begin position="157"/>
        <end position="174"/>
    </location>
</feature>
<dbReference type="InterPro" id="IPR036935">
    <property type="entry name" value="Ribosomal_bL9_N_sf"/>
</dbReference>
<evidence type="ECO:0000256" key="6">
    <source>
        <dbReference type="ARBA" id="ARBA00035292"/>
    </source>
</evidence>
<dbReference type="SUPFAM" id="SSF55658">
    <property type="entry name" value="L9 N-domain-like"/>
    <property type="match status" value="1"/>
</dbReference>
<evidence type="ECO:0000256" key="3">
    <source>
        <dbReference type="ARBA" id="ARBA00022884"/>
    </source>
</evidence>
<dbReference type="SUPFAM" id="SSF55653">
    <property type="entry name" value="Ribosomal protein L9 C-domain"/>
    <property type="match status" value="1"/>
</dbReference>
<evidence type="ECO:0000313" key="11">
    <source>
        <dbReference type="Proteomes" id="UP000007844"/>
    </source>
</evidence>
<dbReference type="GO" id="GO:0003735">
    <property type="term" value="F:structural constituent of ribosome"/>
    <property type="evidence" value="ECO:0007669"/>
    <property type="project" value="InterPro"/>
</dbReference>
<dbReference type="Gene3D" id="3.40.5.10">
    <property type="entry name" value="Ribosomal protein L9, N-terminal domain"/>
    <property type="match status" value="1"/>
</dbReference>
<dbReference type="InterPro" id="IPR036791">
    <property type="entry name" value="Ribosomal_bL9_C_sf"/>
</dbReference>
<dbReference type="AlphaFoldDB" id="F3Z3G1"/>
<dbReference type="Gene3D" id="3.10.430.100">
    <property type="entry name" value="Ribosomal protein L9, C-terminal domain"/>
    <property type="match status" value="1"/>
</dbReference>
<dbReference type="eggNOG" id="COG0359">
    <property type="taxonomic scope" value="Bacteria"/>
</dbReference>
<dbReference type="STRING" id="690850.Desaf_3208"/>